<dbReference type="InterPro" id="IPR036583">
    <property type="entry name" value="23S_rRNA_IVS_sf"/>
</dbReference>
<evidence type="ECO:0000313" key="2">
    <source>
        <dbReference type="Proteomes" id="UP000032101"/>
    </source>
</evidence>
<evidence type="ECO:0000313" key="1">
    <source>
        <dbReference type="EMBL" id="KIQ56801.1"/>
    </source>
</evidence>
<dbReference type="SUPFAM" id="SSF158446">
    <property type="entry name" value="IVS-encoded protein-like"/>
    <property type="match status" value="1"/>
</dbReference>
<gene>
    <name evidence="1" type="ORF">RL74_24135</name>
</gene>
<dbReference type="EMBL" id="JXNZ01000326">
    <property type="protein sequence ID" value="KIQ56801.1"/>
    <property type="molecule type" value="Genomic_DNA"/>
</dbReference>
<accession>A0A0D0NBV4</accession>
<organism evidence="1 2">
    <name type="scientific">Pseudomonas fluorescens</name>
    <dbReference type="NCBI Taxonomy" id="294"/>
    <lineage>
        <taxon>Bacteria</taxon>
        <taxon>Pseudomonadati</taxon>
        <taxon>Pseudomonadota</taxon>
        <taxon>Gammaproteobacteria</taxon>
        <taxon>Pseudomonadales</taxon>
        <taxon>Pseudomonadaceae</taxon>
        <taxon>Pseudomonas</taxon>
    </lineage>
</organism>
<dbReference type="GO" id="GO:0005840">
    <property type="term" value="C:ribosome"/>
    <property type="evidence" value="ECO:0007669"/>
    <property type="project" value="UniProtKB-KW"/>
</dbReference>
<dbReference type="RefSeq" id="WP_042732315.1">
    <property type="nucleotide sequence ID" value="NZ_JXNZ01000326.1"/>
</dbReference>
<dbReference type="CDD" id="cd16377">
    <property type="entry name" value="23S_rRNA_IVP_like"/>
    <property type="match status" value="1"/>
</dbReference>
<dbReference type="NCBIfam" id="TIGR02436">
    <property type="entry name" value="four helix bundle protein"/>
    <property type="match status" value="1"/>
</dbReference>
<dbReference type="Pfam" id="PF05635">
    <property type="entry name" value="23S_rRNA_IVP"/>
    <property type="match status" value="1"/>
</dbReference>
<dbReference type="NCBIfam" id="NF008912">
    <property type="entry name" value="PRK12275.1-6"/>
    <property type="match status" value="1"/>
</dbReference>
<dbReference type="OrthoDB" id="160990at2"/>
<proteinExistence type="predicted"/>
<sequence length="113" mass="12955">MDFEKLIVWQRSKCLAVGIYREFARCGDFGFKDQITRSALSVPSNVAEGMERRSSKEKIHFLWMAKASCGELRTQILIARDIAYIAEPLAENWIKETRELSRMLGGLINKISD</sequence>
<dbReference type="Gene3D" id="1.20.1440.60">
    <property type="entry name" value="23S rRNA-intervening sequence"/>
    <property type="match status" value="1"/>
</dbReference>
<comment type="caution">
    <text evidence="1">The sequence shown here is derived from an EMBL/GenBank/DDBJ whole genome shotgun (WGS) entry which is preliminary data.</text>
</comment>
<dbReference type="InterPro" id="IPR012657">
    <property type="entry name" value="23S_rRNA-intervening_sequence"/>
</dbReference>
<dbReference type="Proteomes" id="UP000032101">
    <property type="component" value="Unassembled WGS sequence"/>
</dbReference>
<keyword evidence="1" id="KW-0687">Ribonucleoprotein</keyword>
<protein>
    <submittedName>
        <fullName evidence="1">S23 ribosomal protein</fullName>
    </submittedName>
</protein>
<keyword evidence="1" id="KW-0689">Ribosomal protein</keyword>
<reference evidence="1 2" key="1">
    <citation type="submission" date="2015-01" db="EMBL/GenBank/DDBJ databases">
        <title>Draft Genome Sequence of the Biocontrol and Plant Growth-Promoting Rhizobacteria (PGPR) Pseudomonas fluorescens UM270.</title>
        <authorList>
            <person name="Hernandez-Salmeron J.E."/>
            <person name="Santoyo G."/>
            <person name="Moreno-Hagelsieb G."/>
            <person name="Hernandez-Leon R."/>
        </authorList>
    </citation>
    <scope>NUCLEOTIDE SEQUENCE [LARGE SCALE GENOMIC DNA]</scope>
    <source>
        <strain evidence="1 2">UM270</strain>
    </source>
</reference>
<name>A0A0D0NBV4_PSEFL</name>
<dbReference type="AlphaFoldDB" id="A0A0D0NBV4"/>
<dbReference type="PANTHER" id="PTHR38471:SF2">
    <property type="entry name" value="FOUR HELIX BUNDLE PROTEIN"/>
    <property type="match status" value="1"/>
</dbReference>
<dbReference type="PATRIC" id="fig|294.124.peg.4991"/>
<dbReference type="PANTHER" id="PTHR38471">
    <property type="entry name" value="FOUR HELIX BUNDLE PROTEIN"/>
    <property type="match status" value="1"/>
</dbReference>